<gene>
    <name evidence="2" type="ORF">FSP39_017408</name>
</gene>
<dbReference type="InterPro" id="IPR001304">
    <property type="entry name" value="C-type_lectin-like"/>
</dbReference>
<feature type="domain" description="C-type lectin" evidence="1">
    <location>
        <begin position="25"/>
        <end position="77"/>
    </location>
</feature>
<evidence type="ECO:0000313" key="2">
    <source>
        <dbReference type="EMBL" id="KAK3088316.1"/>
    </source>
</evidence>
<evidence type="ECO:0000313" key="3">
    <source>
        <dbReference type="Proteomes" id="UP001186944"/>
    </source>
</evidence>
<dbReference type="AlphaFoldDB" id="A0AA89BRF2"/>
<reference evidence="2" key="1">
    <citation type="submission" date="2019-08" db="EMBL/GenBank/DDBJ databases">
        <title>The improved chromosome-level genome for the pearl oyster Pinctada fucata martensii using PacBio sequencing and Hi-C.</title>
        <authorList>
            <person name="Zheng Z."/>
        </authorList>
    </citation>
    <scope>NUCLEOTIDE SEQUENCE</scope>
    <source>
        <strain evidence="2">ZZ-2019</strain>
        <tissue evidence="2">Adductor muscle</tissue>
    </source>
</reference>
<evidence type="ECO:0000259" key="1">
    <source>
        <dbReference type="PROSITE" id="PS50041"/>
    </source>
</evidence>
<dbReference type="Proteomes" id="UP001186944">
    <property type="component" value="Unassembled WGS sequence"/>
</dbReference>
<comment type="caution">
    <text evidence="2">The sequence shown here is derived from an EMBL/GenBank/DDBJ whole genome shotgun (WGS) entry which is preliminary data.</text>
</comment>
<accession>A0AA89BRF2</accession>
<dbReference type="InterPro" id="IPR016187">
    <property type="entry name" value="CTDL_fold"/>
</dbReference>
<keyword evidence="3" id="KW-1185">Reference proteome</keyword>
<dbReference type="InterPro" id="IPR016186">
    <property type="entry name" value="C-type_lectin-like/link_sf"/>
</dbReference>
<dbReference type="Gene3D" id="3.10.100.10">
    <property type="entry name" value="Mannose-Binding Protein A, subunit A"/>
    <property type="match status" value="1"/>
</dbReference>
<dbReference type="SUPFAM" id="SSF56436">
    <property type="entry name" value="C-type lectin-like"/>
    <property type="match status" value="1"/>
</dbReference>
<protein>
    <recommendedName>
        <fullName evidence="1">C-type lectin domain-containing protein</fullName>
    </recommendedName>
</protein>
<dbReference type="PROSITE" id="PS50041">
    <property type="entry name" value="C_TYPE_LECTIN_2"/>
    <property type="match status" value="1"/>
</dbReference>
<dbReference type="EMBL" id="VSWD01000011">
    <property type="protein sequence ID" value="KAK3088316.1"/>
    <property type="molecule type" value="Genomic_DNA"/>
</dbReference>
<sequence>MSNRFISVPEKYRIDGSLDNDTKIWSYADGTPISDFHWHPNEPHDDVSRHLCIGLRVAYGLLWDDVLCNNKWGYICEKTIIT</sequence>
<dbReference type="CDD" id="cd00037">
    <property type="entry name" value="CLECT"/>
    <property type="match status" value="1"/>
</dbReference>
<name>A0AA89BRF2_PINIB</name>
<organism evidence="2 3">
    <name type="scientific">Pinctada imbricata</name>
    <name type="common">Atlantic pearl-oyster</name>
    <name type="synonym">Pinctada martensii</name>
    <dbReference type="NCBI Taxonomy" id="66713"/>
    <lineage>
        <taxon>Eukaryota</taxon>
        <taxon>Metazoa</taxon>
        <taxon>Spiralia</taxon>
        <taxon>Lophotrochozoa</taxon>
        <taxon>Mollusca</taxon>
        <taxon>Bivalvia</taxon>
        <taxon>Autobranchia</taxon>
        <taxon>Pteriomorphia</taxon>
        <taxon>Pterioida</taxon>
        <taxon>Pterioidea</taxon>
        <taxon>Pteriidae</taxon>
        <taxon>Pinctada</taxon>
    </lineage>
</organism>
<proteinExistence type="predicted"/>